<dbReference type="Proteomes" id="UP000887574">
    <property type="component" value="Unplaced"/>
</dbReference>
<dbReference type="WBParaSite" id="jg18026">
    <property type="protein sequence ID" value="jg18026"/>
    <property type="gene ID" value="jg18026"/>
</dbReference>
<keyword evidence="1" id="KW-1185">Reference proteome</keyword>
<evidence type="ECO:0000313" key="2">
    <source>
        <dbReference type="WBParaSite" id="jg18026"/>
    </source>
</evidence>
<organism evidence="1 2">
    <name type="scientific">Ditylenchus dipsaci</name>
    <dbReference type="NCBI Taxonomy" id="166011"/>
    <lineage>
        <taxon>Eukaryota</taxon>
        <taxon>Metazoa</taxon>
        <taxon>Ecdysozoa</taxon>
        <taxon>Nematoda</taxon>
        <taxon>Chromadorea</taxon>
        <taxon>Rhabditida</taxon>
        <taxon>Tylenchina</taxon>
        <taxon>Tylenchomorpha</taxon>
        <taxon>Sphaerularioidea</taxon>
        <taxon>Anguinidae</taxon>
        <taxon>Anguininae</taxon>
        <taxon>Ditylenchus</taxon>
    </lineage>
</organism>
<protein>
    <submittedName>
        <fullName evidence="2">Uncharacterized protein</fullName>
    </submittedName>
</protein>
<evidence type="ECO:0000313" key="1">
    <source>
        <dbReference type="Proteomes" id="UP000887574"/>
    </source>
</evidence>
<proteinExistence type="predicted"/>
<sequence length="73" mass="7797">MTTGDGWSPRVTFLKIWFRSIALSRFSLRIFMPLDSQSLSEGGPSVEAVGAGAIYGKSDSSMPSSAVPIDDTL</sequence>
<name>A0A915DCN5_9BILA</name>
<reference evidence="2" key="1">
    <citation type="submission" date="2022-11" db="UniProtKB">
        <authorList>
            <consortium name="WormBaseParasite"/>
        </authorList>
    </citation>
    <scope>IDENTIFICATION</scope>
</reference>
<dbReference type="AlphaFoldDB" id="A0A915DCN5"/>
<accession>A0A915DCN5</accession>